<keyword evidence="3" id="KW-1185">Reference proteome</keyword>
<dbReference type="EMBL" id="MU253769">
    <property type="protein sequence ID" value="KAG9247575.1"/>
    <property type="molecule type" value="Genomic_DNA"/>
</dbReference>
<protein>
    <recommendedName>
        <fullName evidence="1">Heterokaryon incompatibility domain-containing protein</fullName>
    </recommendedName>
</protein>
<dbReference type="OrthoDB" id="3526006at2759"/>
<name>A0A9P8CI83_9HELO</name>
<dbReference type="InterPro" id="IPR010730">
    <property type="entry name" value="HET"/>
</dbReference>
<proteinExistence type="predicted"/>
<dbReference type="AlphaFoldDB" id="A0A9P8CI83"/>
<dbReference type="Pfam" id="PF06985">
    <property type="entry name" value="HET"/>
    <property type="match status" value="1"/>
</dbReference>
<comment type="caution">
    <text evidence="2">The sequence shown here is derived from an EMBL/GenBank/DDBJ whole genome shotgun (WGS) entry which is preliminary data.</text>
</comment>
<gene>
    <name evidence="2" type="ORF">BJ878DRAFT_414648</name>
</gene>
<dbReference type="PANTHER" id="PTHR24148:SF64">
    <property type="entry name" value="HETEROKARYON INCOMPATIBILITY DOMAIN-CONTAINING PROTEIN"/>
    <property type="match status" value="1"/>
</dbReference>
<evidence type="ECO:0000313" key="2">
    <source>
        <dbReference type="EMBL" id="KAG9247575.1"/>
    </source>
</evidence>
<dbReference type="Proteomes" id="UP000887226">
    <property type="component" value="Unassembled WGS sequence"/>
</dbReference>
<dbReference type="InterPro" id="IPR052895">
    <property type="entry name" value="HetReg/Transcr_Mod"/>
</dbReference>
<feature type="non-terminal residue" evidence="2">
    <location>
        <position position="1"/>
    </location>
</feature>
<feature type="domain" description="Heterokaryon incompatibility" evidence="1">
    <location>
        <begin position="31"/>
        <end position="86"/>
    </location>
</feature>
<evidence type="ECO:0000259" key="1">
    <source>
        <dbReference type="Pfam" id="PF06985"/>
    </source>
</evidence>
<dbReference type="PANTHER" id="PTHR24148">
    <property type="entry name" value="ANKYRIN REPEAT DOMAIN-CONTAINING PROTEIN 39 HOMOLOG-RELATED"/>
    <property type="match status" value="1"/>
</dbReference>
<organism evidence="2 3">
    <name type="scientific">Calycina marina</name>
    <dbReference type="NCBI Taxonomy" id="1763456"/>
    <lineage>
        <taxon>Eukaryota</taxon>
        <taxon>Fungi</taxon>
        <taxon>Dikarya</taxon>
        <taxon>Ascomycota</taxon>
        <taxon>Pezizomycotina</taxon>
        <taxon>Leotiomycetes</taxon>
        <taxon>Helotiales</taxon>
        <taxon>Pezizellaceae</taxon>
        <taxon>Calycina</taxon>
    </lineage>
</organism>
<sequence length="87" mass="9784">IRLLIVSSGRRDGELKCFIDIDSIDQHVTHKTISCSWGDPTDTCPILVNGLSFDITTNLHTALRHLQSEDDTLTIWVCAICIKQMDE</sequence>
<reference evidence="2" key="1">
    <citation type="journal article" date="2021" name="IMA Fungus">
        <title>Genomic characterization of three marine fungi, including Emericellopsis atlantica sp. nov. with signatures of a generalist lifestyle and marine biomass degradation.</title>
        <authorList>
            <person name="Hagestad O.C."/>
            <person name="Hou L."/>
            <person name="Andersen J.H."/>
            <person name="Hansen E.H."/>
            <person name="Altermark B."/>
            <person name="Li C."/>
            <person name="Kuhnert E."/>
            <person name="Cox R.J."/>
            <person name="Crous P.W."/>
            <person name="Spatafora J.W."/>
            <person name="Lail K."/>
            <person name="Amirebrahimi M."/>
            <person name="Lipzen A."/>
            <person name="Pangilinan J."/>
            <person name="Andreopoulos W."/>
            <person name="Hayes R.D."/>
            <person name="Ng V."/>
            <person name="Grigoriev I.V."/>
            <person name="Jackson S.A."/>
            <person name="Sutton T.D.S."/>
            <person name="Dobson A.D.W."/>
            <person name="Rama T."/>
        </authorList>
    </citation>
    <scope>NUCLEOTIDE SEQUENCE</scope>
    <source>
        <strain evidence="2">TRa3180A</strain>
    </source>
</reference>
<accession>A0A9P8CI83</accession>
<evidence type="ECO:0000313" key="3">
    <source>
        <dbReference type="Proteomes" id="UP000887226"/>
    </source>
</evidence>